<feature type="transmembrane region" description="Helical" evidence="6">
    <location>
        <begin position="525"/>
        <end position="546"/>
    </location>
</feature>
<proteinExistence type="inferred from homology"/>
<feature type="transmembrane region" description="Helical" evidence="6">
    <location>
        <begin position="422"/>
        <end position="449"/>
    </location>
</feature>
<feature type="transmembrane region" description="Helical" evidence="6">
    <location>
        <begin position="763"/>
        <end position="782"/>
    </location>
</feature>
<evidence type="ECO:0000256" key="6">
    <source>
        <dbReference type="SAM" id="Phobius"/>
    </source>
</evidence>
<organism evidence="7">
    <name type="scientific">Nicotiana tabacum</name>
    <name type="common">Common tobacco</name>
    <dbReference type="NCBI Taxonomy" id="4097"/>
    <lineage>
        <taxon>Eukaryota</taxon>
        <taxon>Viridiplantae</taxon>
        <taxon>Streptophyta</taxon>
        <taxon>Embryophyta</taxon>
        <taxon>Tracheophyta</taxon>
        <taxon>Spermatophyta</taxon>
        <taxon>Magnoliopsida</taxon>
        <taxon>eudicotyledons</taxon>
        <taxon>Gunneridae</taxon>
        <taxon>Pentapetalae</taxon>
        <taxon>asterids</taxon>
        <taxon>lamiids</taxon>
        <taxon>Solanales</taxon>
        <taxon>Solanaceae</taxon>
        <taxon>Nicotianoideae</taxon>
        <taxon>Nicotianeae</taxon>
        <taxon>Nicotiana</taxon>
    </lineage>
</organism>
<evidence type="ECO:0000313" key="7">
    <source>
        <dbReference type="RefSeq" id="XP_016485593.1"/>
    </source>
</evidence>
<feature type="transmembrane region" description="Helical" evidence="6">
    <location>
        <begin position="693"/>
        <end position="713"/>
    </location>
</feature>
<feature type="transmembrane region" description="Helical" evidence="6">
    <location>
        <begin position="46"/>
        <end position="65"/>
    </location>
</feature>
<feature type="transmembrane region" description="Helical" evidence="6">
    <location>
        <begin position="141"/>
        <end position="159"/>
    </location>
</feature>
<dbReference type="InterPro" id="IPR006043">
    <property type="entry name" value="NCS2"/>
</dbReference>
<feature type="transmembrane region" description="Helical" evidence="6">
    <location>
        <begin position="725"/>
        <end position="741"/>
    </location>
</feature>
<comment type="similarity">
    <text evidence="2">Belongs to the nucleobase:cation symporter-2 (NCS2) (TC 2.A.40) family.</text>
</comment>
<accession>A0A1S4B9X4</accession>
<dbReference type="PaxDb" id="4097-A0A1S4B9X4"/>
<evidence type="ECO:0000256" key="5">
    <source>
        <dbReference type="ARBA" id="ARBA00023136"/>
    </source>
</evidence>
<dbReference type="OMA" id="MALNICK"/>
<keyword evidence="4 6" id="KW-1133">Transmembrane helix</keyword>
<dbReference type="AlphaFoldDB" id="A0A1S4B9X4"/>
<dbReference type="GO" id="GO:0016020">
    <property type="term" value="C:membrane"/>
    <property type="evidence" value="ECO:0007669"/>
    <property type="project" value="UniProtKB-SubCell"/>
</dbReference>
<dbReference type="OrthoDB" id="1641903at2759"/>
<dbReference type="RefSeq" id="XP_016485593.1">
    <property type="nucleotide sequence ID" value="XM_016630107.1"/>
</dbReference>
<dbReference type="PANTHER" id="PTHR11119">
    <property type="entry name" value="XANTHINE-URACIL / VITAMIN C PERMEASE FAMILY MEMBER"/>
    <property type="match status" value="1"/>
</dbReference>
<evidence type="ECO:0000256" key="2">
    <source>
        <dbReference type="ARBA" id="ARBA00008821"/>
    </source>
</evidence>
<sequence>MSSGGGESGAKKAEELHAHPVMEQLKNVQYCVNSPPPLSEGLFLGFQHYILSLGNIVLIPSILVPQMGGGNDEKAKVVQTMLFISGVNTLLQSLFGTRLPLVIGGSYAYLIPITSIIQANRSSVLQDPELSFMHTMRGIQGALIVTSGFQIIMGFLGLWRNLVRLLSPLSVTPLVTLTGLGLYHLGFPLIAECIEVGIPQLIFMVVITQEDQGLQVDYPEHHLQLVSAPLLEATQTQQNHQWTSLLCQCLQLLCSQIPVIDHKRYLFLTKSFLEPRTEEGHRVNGSAHRLLQAIQLGSFRRCELMSNTMLFTVSIKLTLVFTAIVCPDALQLLTSLSFHQGQKLFENLKHLILGLQRLNSQHTSSTGSGLDLIDNVVIVDNVELTKGVRFIITAFFGLHLFAFVLLLVILELSAKSFDMPLLFAVMALNICKFVGFTSALISVTLALILTSPPGQLVIETFKVSHDSGSVASTIRASLKNKFLLTYSILHIVYPLPTRIDSLNVIMFLQYLPTYLKLKRPICDRFAMLFSIAIIWFYAAILTWSGAYKNAKEATCRTDSSGLISGSPWIDIPYPFQWGVPTFNFGDALTMMFASFVASVESTGVFLASARYGSATPVPPSVISRGVGWLGIGTLLNAAFGCVTGCTATAENAGLLAMTRVGSRRVAQISAAFMIFFSILGKFGAIFASIPASIMAAIYCIFFGYVSSAGIGFLQFCNLNSFRTKFILGFSLFLGFSLPQYFREHHLCSGSGPLHTHSRWFNDIMSVIVMSHATVAAVVAVFLDRTLPFSNDEARKDNGSHWWDKFVLYAKDVRSDEFYKLPCKLNRFFPPY</sequence>
<keyword evidence="5 6" id="KW-0472">Membrane</keyword>
<keyword evidence="3 6" id="KW-0812">Transmembrane</keyword>
<feature type="transmembrane region" description="Helical" evidence="6">
    <location>
        <begin position="165"/>
        <end position="185"/>
    </location>
</feature>
<protein>
    <submittedName>
        <fullName evidence="7">Nucleobase-ascorbate transporter 7-like</fullName>
    </submittedName>
</protein>
<gene>
    <name evidence="7" type="primary">LOC107805990</name>
</gene>
<dbReference type="STRING" id="4097.A0A1S4B9X4"/>
<name>A0A1S4B9X4_TOBAC</name>
<dbReference type="GO" id="GO:0022857">
    <property type="term" value="F:transmembrane transporter activity"/>
    <property type="evidence" value="ECO:0007669"/>
    <property type="project" value="InterPro"/>
</dbReference>
<feature type="transmembrane region" description="Helical" evidence="6">
    <location>
        <begin position="390"/>
        <end position="410"/>
    </location>
</feature>
<evidence type="ECO:0000256" key="4">
    <source>
        <dbReference type="ARBA" id="ARBA00022989"/>
    </source>
</evidence>
<dbReference type="KEGG" id="nta:107805990"/>
<reference evidence="7" key="1">
    <citation type="submission" date="2025-08" db="UniProtKB">
        <authorList>
            <consortium name="RefSeq"/>
        </authorList>
    </citation>
    <scope>IDENTIFICATION</scope>
</reference>
<feature type="transmembrane region" description="Helical" evidence="6">
    <location>
        <begin position="101"/>
        <end position="120"/>
    </location>
</feature>
<evidence type="ECO:0000256" key="1">
    <source>
        <dbReference type="ARBA" id="ARBA00004141"/>
    </source>
</evidence>
<comment type="subcellular location">
    <subcellularLocation>
        <location evidence="1">Membrane</location>
        <topology evidence="1">Multi-pass membrane protein</topology>
    </subcellularLocation>
</comment>
<evidence type="ECO:0000256" key="3">
    <source>
        <dbReference type="ARBA" id="ARBA00022692"/>
    </source>
</evidence>
<dbReference type="Pfam" id="PF00860">
    <property type="entry name" value="Xan_ur_permease"/>
    <property type="match status" value="2"/>
</dbReference>
<feature type="transmembrane region" description="Helical" evidence="6">
    <location>
        <begin position="665"/>
        <end position="687"/>
    </location>
</feature>